<dbReference type="EMBL" id="JAUMIT010000003">
    <property type="protein sequence ID" value="MDO3694657.1"/>
    <property type="molecule type" value="Genomic_DNA"/>
</dbReference>
<reference evidence="1" key="1">
    <citation type="submission" date="2023-07" db="EMBL/GenBank/DDBJ databases">
        <title>Wenyingzhuangia sp. chi5 genome sequencing and assembly.</title>
        <authorList>
            <person name="Park S."/>
        </authorList>
    </citation>
    <scope>NUCLEOTIDE SEQUENCE</scope>
    <source>
        <strain evidence="1">Chi5</strain>
    </source>
</reference>
<evidence type="ECO:0000313" key="2">
    <source>
        <dbReference type="Proteomes" id="UP001168642"/>
    </source>
</evidence>
<dbReference type="RefSeq" id="WP_302883914.1">
    <property type="nucleotide sequence ID" value="NZ_JAUMIT010000003.1"/>
</dbReference>
<name>A0ABT8VRR5_9FLAO</name>
<protein>
    <submittedName>
        <fullName evidence="1">Uncharacterized protein</fullName>
    </submittedName>
</protein>
<comment type="caution">
    <text evidence="1">The sequence shown here is derived from an EMBL/GenBank/DDBJ whole genome shotgun (WGS) entry which is preliminary data.</text>
</comment>
<gene>
    <name evidence="1" type="ORF">QVZ41_07335</name>
</gene>
<accession>A0ABT8VRR5</accession>
<evidence type="ECO:0000313" key="1">
    <source>
        <dbReference type="EMBL" id="MDO3694657.1"/>
    </source>
</evidence>
<proteinExistence type="predicted"/>
<keyword evidence="2" id="KW-1185">Reference proteome</keyword>
<organism evidence="1 2">
    <name type="scientific">Wenyingzhuangia gilva</name>
    <dbReference type="NCBI Taxonomy" id="3057677"/>
    <lineage>
        <taxon>Bacteria</taxon>
        <taxon>Pseudomonadati</taxon>
        <taxon>Bacteroidota</taxon>
        <taxon>Flavobacteriia</taxon>
        <taxon>Flavobacteriales</taxon>
        <taxon>Flavobacteriaceae</taxon>
        <taxon>Wenyingzhuangia</taxon>
    </lineage>
</organism>
<dbReference type="Proteomes" id="UP001168642">
    <property type="component" value="Unassembled WGS sequence"/>
</dbReference>
<sequence length="115" mass="13593">MRSIKTIYENIIGITFELLNEEKKSIIVLEIGSVSFMINHKELSNFIKSMEEIISHYKNCNCSKDLKNKMVVYQADCTEIRMKLSYDELFLLKDLLKGTKFKLEMDDILNNYRIK</sequence>